<evidence type="ECO:0000313" key="9">
    <source>
        <dbReference type="Proteomes" id="UP000245771"/>
    </source>
</evidence>
<feature type="compositionally biased region" description="Basic and acidic residues" evidence="6">
    <location>
        <begin position="97"/>
        <end position="109"/>
    </location>
</feature>
<feature type="compositionally biased region" description="Basic and acidic residues" evidence="6">
    <location>
        <begin position="70"/>
        <end position="83"/>
    </location>
</feature>
<evidence type="ECO:0000259" key="7">
    <source>
        <dbReference type="PROSITE" id="PS51635"/>
    </source>
</evidence>
<dbReference type="Gene3D" id="3.40.1090.10">
    <property type="entry name" value="Cytosolic phospholipase A2 catalytic domain"/>
    <property type="match status" value="2"/>
</dbReference>
<dbReference type="InterPro" id="IPR002641">
    <property type="entry name" value="PNPLA_dom"/>
</dbReference>
<feature type="active site" description="Proton acceptor" evidence="5">
    <location>
        <position position="510"/>
    </location>
</feature>
<feature type="short sequence motif" description="GXSXG" evidence="5">
    <location>
        <begin position="363"/>
        <end position="367"/>
    </location>
</feature>
<evidence type="ECO:0000313" key="8">
    <source>
        <dbReference type="EMBL" id="PWN37887.1"/>
    </source>
</evidence>
<dbReference type="GO" id="GO:0016042">
    <property type="term" value="P:lipid catabolic process"/>
    <property type="evidence" value="ECO:0007669"/>
    <property type="project" value="UniProtKB-UniRule"/>
</dbReference>
<proteinExistence type="inferred from homology"/>
<dbReference type="InterPro" id="IPR050301">
    <property type="entry name" value="NTE"/>
</dbReference>
<keyword evidence="2 5" id="KW-0378">Hydrolase</keyword>
<dbReference type="GO" id="GO:0004806">
    <property type="term" value="F:triacylglycerol lipase activity"/>
    <property type="evidence" value="ECO:0007669"/>
    <property type="project" value="InterPro"/>
</dbReference>
<dbReference type="EMBL" id="KZ819602">
    <property type="protein sequence ID" value="PWN37887.1"/>
    <property type="molecule type" value="Genomic_DNA"/>
</dbReference>
<evidence type="ECO:0000256" key="3">
    <source>
        <dbReference type="ARBA" id="ARBA00022963"/>
    </source>
</evidence>
<dbReference type="PANTHER" id="PTHR14226">
    <property type="entry name" value="NEUROPATHY TARGET ESTERASE/SWISS CHEESE D.MELANOGASTER"/>
    <property type="match status" value="1"/>
</dbReference>
<dbReference type="InterPro" id="IPR016035">
    <property type="entry name" value="Acyl_Trfase/lysoPLipase"/>
</dbReference>
<evidence type="ECO:0000256" key="4">
    <source>
        <dbReference type="ARBA" id="ARBA00023098"/>
    </source>
</evidence>
<protein>
    <submittedName>
        <fullName evidence="8">Patatin-domain-containing protein</fullName>
    </submittedName>
</protein>
<gene>
    <name evidence="8" type="ORF">FA14DRAFT_116569</name>
</gene>
<dbReference type="GO" id="GO:0006641">
    <property type="term" value="P:triglyceride metabolic process"/>
    <property type="evidence" value="ECO:0007669"/>
    <property type="project" value="UniProtKB-ARBA"/>
</dbReference>
<dbReference type="CDD" id="cd07232">
    <property type="entry name" value="Pat_PLPL"/>
    <property type="match status" value="1"/>
</dbReference>
<feature type="region of interest" description="Disordered" evidence="6">
    <location>
        <begin position="1"/>
        <end position="20"/>
    </location>
</feature>
<dbReference type="OrthoDB" id="15478at2759"/>
<accession>A0A316VJN1</accession>
<reference evidence="8 9" key="1">
    <citation type="journal article" date="2018" name="Mol. Biol. Evol.">
        <title>Broad Genomic Sampling Reveals a Smut Pathogenic Ancestry of the Fungal Clade Ustilaginomycotina.</title>
        <authorList>
            <person name="Kijpornyongpan T."/>
            <person name="Mondo S.J."/>
            <person name="Barry K."/>
            <person name="Sandor L."/>
            <person name="Lee J."/>
            <person name="Lipzen A."/>
            <person name="Pangilinan J."/>
            <person name="LaButti K."/>
            <person name="Hainaut M."/>
            <person name="Henrissat B."/>
            <person name="Grigoriev I.V."/>
            <person name="Spatafora J.W."/>
            <person name="Aime M.C."/>
        </authorList>
    </citation>
    <scope>NUCLEOTIDE SEQUENCE [LARGE SCALE GENOMIC DNA]</scope>
    <source>
        <strain evidence="8 9">MCA 3882</strain>
    </source>
</reference>
<feature type="region of interest" description="Disordered" evidence="6">
    <location>
        <begin position="44"/>
        <end position="116"/>
    </location>
</feature>
<keyword evidence="4 5" id="KW-0443">Lipid metabolism</keyword>
<sequence>MSTSLASLFSPRIGMDSEEPQLDPLLTEVFENPEDVAAFREALRDDAGKQEHAVAGSFWPHASSLGKLGLKGDSKNSEERSELQPDQPLEEGSLVEGDTKVSDLPERSTKTKANNPSKVGRIAAASDFAPVYERTSNSSSKLDGTGREGLVYNLFRFPLLLSIWLVIALEFAAYVLIRQLVNLTEYFIAWRGYKGTLRAQLRKAETADEWREVALELDSYLGYEAWKCEDSSGLYDWILIKKVLNSLQTMREKDDAEGVMNVLELCLRNNFAGTENFRLYSETFFGTKYLIENYLSEVEECLAYIASTDKISPQLKRSFYRGAQKNMGRSALCLSGGGSFGYYHIGVVRALLDANLLPAIITGTSAGGLIAALACTRTDDELKRLLVPEMADRITACEEPFSVWGRRAWRTGARFSLTKWAEKAQFFTMGSTTFAEAYARTGKVLNISVIPSDRHSPVKLLNYHTAPNCIIWSSLLASAAVPGLLPPVCLMQKTRSGQAVPWNWGHRFKDGSLRVDIPLQDLHSLFNVNYPIVSQVNPHVHLFFFAPKGMPGRPVAHRKGKGWRGGFLLSASEHVLKLNLSMNFKIIRDLDLLPSLLGQDWSSVFLQRFSGAVTIWPKTRAWDWVRILSDPDRKELDRMMCVGQSVTFPKLHMIENRVRLERALDQCRRVNRKLLR</sequence>
<dbReference type="InterPro" id="IPR021771">
    <property type="entry name" value="Triacylglycerol_lipase_N"/>
</dbReference>
<evidence type="ECO:0000256" key="1">
    <source>
        <dbReference type="ARBA" id="ARBA00006104"/>
    </source>
</evidence>
<dbReference type="Pfam" id="PF11815">
    <property type="entry name" value="DUF3336"/>
    <property type="match status" value="1"/>
</dbReference>
<dbReference type="PANTHER" id="PTHR14226:SF66">
    <property type="entry name" value="TRIACYLGLYCEROL LIPASE PTL2"/>
    <property type="match status" value="1"/>
</dbReference>
<dbReference type="RefSeq" id="XP_025358189.1">
    <property type="nucleotide sequence ID" value="XM_025496182.1"/>
</dbReference>
<dbReference type="Pfam" id="PF01734">
    <property type="entry name" value="Patatin"/>
    <property type="match status" value="1"/>
</dbReference>
<dbReference type="SUPFAM" id="SSF52151">
    <property type="entry name" value="FabD/lysophospholipase-like"/>
    <property type="match status" value="1"/>
</dbReference>
<keyword evidence="3 5" id="KW-0442">Lipid degradation</keyword>
<feature type="domain" description="PNPLA" evidence="7">
    <location>
        <begin position="332"/>
        <end position="523"/>
    </location>
</feature>
<feature type="short sequence motif" description="GXGXXG" evidence="5">
    <location>
        <begin position="336"/>
        <end position="341"/>
    </location>
</feature>
<dbReference type="InParanoid" id="A0A316VJN1"/>
<dbReference type="STRING" id="1280837.A0A316VJN1"/>
<evidence type="ECO:0000256" key="6">
    <source>
        <dbReference type="SAM" id="MobiDB-lite"/>
    </source>
</evidence>
<name>A0A316VJN1_9BASI</name>
<keyword evidence="9" id="KW-1185">Reference proteome</keyword>
<dbReference type="PROSITE" id="PS51635">
    <property type="entry name" value="PNPLA"/>
    <property type="match status" value="1"/>
</dbReference>
<comment type="similarity">
    <text evidence="1">Belongs to the PLPL family.</text>
</comment>
<feature type="non-terminal residue" evidence="8">
    <location>
        <position position="676"/>
    </location>
</feature>
<dbReference type="AlphaFoldDB" id="A0A316VJN1"/>
<feature type="active site" description="Nucleophile" evidence="5">
    <location>
        <position position="365"/>
    </location>
</feature>
<dbReference type="Proteomes" id="UP000245771">
    <property type="component" value="Unassembled WGS sequence"/>
</dbReference>
<evidence type="ECO:0000256" key="5">
    <source>
        <dbReference type="PROSITE-ProRule" id="PRU01161"/>
    </source>
</evidence>
<comment type="caution">
    <text evidence="5">Lacks conserved residue(s) required for the propagation of feature annotation.</text>
</comment>
<evidence type="ECO:0000256" key="2">
    <source>
        <dbReference type="ARBA" id="ARBA00022801"/>
    </source>
</evidence>
<organism evidence="8 9">
    <name type="scientific">Meira miltonrushii</name>
    <dbReference type="NCBI Taxonomy" id="1280837"/>
    <lineage>
        <taxon>Eukaryota</taxon>
        <taxon>Fungi</taxon>
        <taxon>Dikarya</taxon>
        <taxon>Basidiomycota</taxon>
        <taxon>Ustilaginomycotina</taxon>
        <taxon>Exobasidiomycetes</taxon>
        <taxon>Exobasidiales</taxon>
        <taxon>Brachybasidiaceae</taxon>
        <taxon>Meira</taxon>
    </lineage>
</organism>
<dbReference type="GeneID" id="37017963"/>